<dbReference type="EMBL" id="CAXAMM010009280">
    <property type="protein sequence ID" value="CAK9019913.1"/>
    <property type="molecule type" value="Genomic_DNA"/>
</dbReference>
<evidence type="ECO:0000256" key="1">
    <source>
        <dbReference type="SAM" id="Phobius"/>
    </source>
</evidence>
<evidence type="ECO:0000313" key="3">
    <source>
        <dbReference type="Proteomes" id="UP001642464"/>
    </source>
</evidence>
<protein>
    <submittedName>
        <fullName evidence="2">Uncharacterized protein</fullName>
    </submittedName>
</protein>
<keyword evidence="1" id="KW-0472">Membrane</keyword>
<keyword evidence="3" id="KW-1185">Reference proteome</keyword>
<accession>A0ABP0JZW6</accession>
<gene>
    <name evidence="2" type="ORF">SCF082_LOCUS14717</name>
</gene>
<sequence>MEEAKTYCNFIFGAKEGSIWYEDWKLWTGLLGYGLVWGKWLLKGLDWSFESKTLQCFSLDLIFLHLLQYTRFGILMIFGILLIQTLVLTYAAFVPLDLLKKGHFTAYSTYTRISGSLLQTCWIFLGQLLFGWFYLYSLYSSYDEVANAEYLFWFAGFISVQMTMFFARGADSHLGHGWNVSQAIYVFYHVEDLSFKKGMDDTSESFVITRAHWFLRSLFGFTINLLLREFIGYSVPILLMHFHNPIDCVIYSVAVNFIVTMDDISDTVYKAARDPRRTGDA</sequence>
<keyword evidence="1" id="KW-0812">Transmembrane</keyword>
<name>A0ABP0JZW6_9DINO</name>
<proteinExistence type="predicted"/>
<feature type="transmembrane region" description="Helical" evidence="1">
    <location>
        <begin position="150"/>
        <end position="167"/>
    </location>
</feature>
<comment type="caution">
    <text evidence="2">The sequence shown here is derived from an EMBL/GenBank/DDBJ whole genome shotgun (WGS) entry which is preliminary data.</text>
</comment>
<feature type="transmembrane region" description="Helical" evidence="1">
    <location>
        <begin position="76"/>
        <end position="96"/>
    </location>
</feature>
<feature type="transmembrane region" description="Helical" evidence="1">
    <location>
        <begin position="117"/>
        <end position="138"/>
    </location>
</feature>
<organism evidence="2 3">
    <name type="scientific">Durusdinium trenchii</name>
    <dbReference type="NCBI Taxonomy" id="1381693"/>
    <lineage>
        <taxon>Eukaryota</taxon>
        <taxon>Sar</taxon>
        <taxon>Alveolata</taxon>
        <taxon>Dinophyceae</taxon>
        <taxon>Suessiales</taxon>
        <taxon>Symbiodiniaceae</taxon>
        <taxon>Durusdinium</taxon>
    </lineage>
</organism>
<reference evidence="2 3" key="1">
    <citation type="submission" date="2024-02" db="EMBL/GenBank/DDBJ databases">
        <authorList>
            <person name="Chen Y."/>
            <person name="Shah S."/>
            <person name="Dougan E. K."/>
            <person name="Thang M."/>
            <person name="Chan C."/>
        </authorList>
    </citation>
    <scope>NUCLEOTIDE SEQUENCE [LARGE SCALE GENOMIC DNA]</scope>
</reference>
<dbReference type="Proteomes" id="UP001642464">
    <property type="component" value="Unassembled WGS sequence"/>
</dbReference>
<keyword evidence="1" id="KW-1133">Transmembrane helix</keyword>
<evidence type="ECO:0000313" key="2">
    <source>
        <dbReference type="EMBL" id="CAK9019913.1"/>
    </source>
</evidence>